<evidence type="ECO:0000313" key="2">
    <source>
        <dbReference type="Proteomes" id="UP000247152"/>
    </source>
</evidence>
<sequence>MDQKVKVYFNVLDDGIDYPMVFLMDELCDQGVPDFSCIKDGMVDFVGVRKGEVTEMVLIIIVPTMVYGGPEVNWDEILVSNEVVYSYFVI</sequence>
<evidence type="ECO:0000313" key="1">
    <source>
        <dbReference type="EMBL" id="PWY56303.1"/>
    </source>
</evidence>
<dbReference type="Proteomes" id="UP000247152">
    <property type="component" value="Unassembled WGS sequence"/>
</dbReference>
<dbReference type="AlphaFoldDB" id="A0A317U2M5"/>
<gene>
    <name evidence="1" type="ORF">DGG96_07355</name>
</gene>
<proteinExistence type="predicted"/>
<dbReference type="EMBL" id="QHJG01000009">
    <property type="protein sequence ID" value="PWY56303.1"/>
    <property type="molecule type" value="Genomic_DNA"/>
</dbReference>
<reference evidence="1 2" key="1">
    <citation type="submission" date="2018-05" db="EMBL/GenBank/DDBJ databases">
        <title>Legionella qingyii sp.nov., whole genome shotgun sequence.</title>
        <authorList>
            <person name="Wu H."/>
            <person name="Zhu Q."/>
            <person name="Hu C."/>
        </authorList>
    </citation>
    <scope>NUCLEOTIDE SEQUENCE [LARGE SCALE GENOMIC DNA]</scope>
    <source>
        <strain evidence="1 2">HEB18</strain>
    </source>
</reference>
<organism evidence="1 2">
    <name type="scientific">Legionella qingyii</name>
    <dbReference type="NCBI Taxonomy" id="2184757"/>
    <lineage>
        <taxon>Bacteria</taxon>
        <taxon>Pseudomonadati</taxon>
        <taxon>Pseudomonadota</taxon>
        <taxon>Gammaproteobacteria</taxon>
        <taxon>Legionellales</taxon>
        <taxon>Legionellaceae</taxon>
        <taxon>Legionella</taxon>
    </lineage>
</organism>
<comment type="caution">
    <text evidence="1">The sequence shown here is derived from an EMBL/GenBank/DDBJ whole genome shotgun (WGS) entry which is preliminary data.</text>
</comment>
<name>A0A317U2M5_9GAMM</name>
<protein>
    <submittedName>
        <fullName evidence="1">Uncharacterized protein</fullName>
    </submittedName>
</protein>
<accession>A0A317U2M5</accession>